<keyword evidence="9" id="KW-1185">Reference proteome</keyword>
<evidence type="ECO:0000256" key="4">
    <source>
        <dbReference type="ARBA" id="ARBA00023002"/>
    </source>
</evidence>
<dbReference type="SUPFAM" id="SSF48264">
    <property type="entry name" value="Cytochrome P450"/>
    <property type="match status" value="1"/>
</dbReference>
<evidence type="ECO:0000256" key="3">
    <source>
        <dbReference type="ARBA" id="ARBA00022723"/>
    </source>
</evidence>
<dbReference type="GO" id="GO:0008395">
    <property type="term" value="F:steroid hydroxylase activity"/>
    <property type="evidence" value="ECO:0007669"/>
    <property type="project" value="TreeGrafter"/>
</dbReference>
<name>A0A7W7PDA4_STRNE</name>
<accession>A0A7W7PDA4</accession>
<dbReference type="PANTHER" id="PTHR46696">
    <property type="entry name" value="P450, PUTATIVE (EUROFUNG)-RELATED"/>
    <property type="match status" value="1"/>
</dbReference>
<comment type="caution">
    <text evidence="8">The sequence shown here is derived from an EMBL/GenBank/DDBJ whole genome shotgun (WGS) entry which is preliminary data.</text>
</comment>
<dbReference type="PANTHER" id="PTHR46696:SF4">
    <property type="entry name" value="BIOTIN BIOSYNTHESIS CYTOCHROME P450"/>
    <property type="match status" value="1"/>
</dbReference>
<dbReference type="PROSITE" id="PS00086">
    <property type="entry name" value="CYTOCHROME_P450"/>
    <property type="match status" value="1"/>
</dbReference>
<proteinExistence type="inferred from homology"/>
<keyword evidence="6 7" id="KW-0503">Monooxygenase</keyword>
<dbReference type="GO" id="GO:0006707">
    <property type="term" value="P:cholesterol catabolic process"/>
    <property type="evidence" value="ECO:0007669"/>
    <property type="project" value="TreeGrafter"/>
</dbReference>
<protein>
    <recommendedName>
        <fullName evidence="10">Cytochrome P450</fullName>
    </recommendedName>
</protein>
<dbReference type="InterPro" id="IPR017972">
    <property type="entry name" value="Cyt_P450_CS"/>
</dbReference>
<dbReference type="AlphaFoldDB" id="A0A7W7PDA4"/>
<dbReference type="GO" id="GO:0036199">
    <property type="term" value="F:cholest-4-en-3-one 26-monooxygenase activity"/>
    <property type="evidence" value="ECO:0007669"/>
    <property type="project" value="TreeGrafter"/>
</dbReference>
<dbReference type="InterPro" id="IPR001128">
    <property type="entry name" value="Cyt_P450"/>
</dbReference>
<dbReference type="PRINTS" id="PR00385">
    <property type="entry name" value="P450"/>
</dbReference>
<dbReference type="InterPro" id="IPR036396">
    <property type="entry name" value="Cyt_P450_sf"/>
</dbReference>
<dbReference type="RefSeq" id="WP_184731905.1">
    <property type="nucleotide sequence ID" value="NZ_BMRW01000011.1"/>
</dbReference>
<evidence type="ECO:0000256" key="6">
    <source>
        <dbReference type="ARBA" id="ARBA00023033"/>
    </source>
</evidence>
<comment type="similarity">
    <text evidence="1 7">Belongs to the cytochrome P450 family.</text>
</comment>
<organism evidence="8 9">
    <name type="scientific">Streptomyces netropsis</name>
    <name type="common">Streptoverticillium netropsis</name>
    <dbReference type="NCBI Taxonomy" id="55404"/>
    <lineage>
        <taxon>Bacteria</taxon>
        <taxon>Bacillati</taxon>
        <taxon>Actinomycetota</taxon>
        <taxon>Actinomycetes</taxon>
        <taxon>Kitasatosporales</taxon>
        <taxon>Streptomycetaceae</taxon>
        <taxon>Streptomyces</taxon>
    </lineage>
</organism>
<dbReference type="GO" id="GO:0020037">
    <property type="term" value="F:heme binding"/>
    <property type="evidence" value="ECO:0007669"/>
    <property type="project" value="InterPro"/>
</dbReference>
<dbReference type="Gene3D" id="1.10.630.10">
    <property type="entry name" value="Cytochrome P450"/>
    <property type="match status" value="1"/>
</dbReference>
<dbReference type="EMBL" id="JACHJG010000002">
    <property type="protein sequence ID" value="MBB4885422.1"/>
    <property type="molecule type" value="Genomic_DNA"/>
</dbReference>
<evidence type="ECO:0000256" key="2">
    <source>
        <dbReference type="ARBA" id="ARBA00022617"/>
    </source>
</evidence>
<dbReference type="PRINTS" id="PR00359">
    <property type="entry name" value="BP450"/>
</dbReference>
<sequence>MSTTAHAEPSWADLPFLDFTDPGFTWDSPEVAEARERSWVARTPLALLVLRYAEAKDLARDQRLVSGFRGLVDMVGTPEGPARDFMRDFLQSLDGADHRRLRGLATHPFTPRRITETQPFVRATVERLADRLSASEECDFVQAFAHPLPAMVMCQLLGFPLDDYDTVGRLSMDANLGLALSDDRNMLTQVEQGLLRMFDYLEAAIGKLRANPGSDLTSDILRAHQEGVLDDYEVRTLVATVLVAGYETTNHQLALAMVAFAEHPEQWMLLRERPELAPQAVEEVLRWSPTLPVTATRTAAEDFEVHGVRIPTGTPVFMCAHSAQRDPRVYADGDTFDITVKREAPTLAFGGGPHFCLGTALARVELAEALAVLPARLDPPRLTGPISWRTALGVAGPDTLPLRFGGPDAV</sequence>
<dbReference type="GO" id="GO:0005506">
    <property type="term" value="F:iron ion binding"/>
    <property type="evidence" value="ECO:0007669"/>
    <property type="project" value="InterPro"/>
</dbReference>
<evidence type="ECO:0000313" key="8">
    <source>
        <dbReference type="EMBL" id="MBB4885422.1"/>
    </source>
</evidence>
<keyword evidence="2 7" id="KW-0349">Heme</keyword>
<keyword evidence="4 7" id="KW-0560">Oxidoreductase</keyword>
<gene>
    <name evidence="8" type="ORF">FHS38_001450</name>
</gene>
<evidence type="ECO:0000256" key="1">
    <source>
        <dbReference type="ARBA" id="ARBA00010617"/>
    </source>
</evidence>
<evidence type="ECO:0000256" key="5">
    <source>
        <dbReference type="ARBA" id="ARBA00023004"/>
    </source>
</evidence>
<evidence type="ECO:0008006" key="10">
    <source>
        <dbReference type="Google" id="ProtNLM"/>
    </source>
</evidence>
<evidence type="ECO:0000256" key="7">
    <source>
        <dbReference type="RuleBase" id="RU000461"/>
    </source>
</evidence>
<dbReference type="Pfam" id="PF00067">
    <property type="entry name" value="p450"/>
    <property type="match status" value="1"/>
</dbReference>
<reference evidence="8 9" key="1">
    <citation type="submission" date="2020-08" db="EMBL/GenBank/DDBJ databases">
        <title>Genomic Encyclopedia of Type Strains, Phase III (KMG-III): the genomes of soil and plant-associated and newly described type strains.</title>
        <authorList>
            <person name="Whitman W."/>
        </authorList>
    </citation>
    <scope>NUCLEOTIDE SEQUENCE [LARGE SCALE GENOMIC DNA]</scope>
    <source>
        <strain evidence="8 9">CECT 3265</strain>
    </source>
</reference>
<evidence type="ECO:0000313" key="9">
    <source>
        <dbReference type="Proteomes" id="UP000556436"/>
    </source>
</evidence>
<dbReference type="Proteomes" id="UP000556436">
    <property type="component" value="Unassembled WGS sequence"/>
</dbReference>
<dbReference type="InterPro" id="IPR002397">
    <property type="entry name" value="Cyt_P450_B"/>
</dbReference>
<keyword evidence="5 7" id="KW-0408">Iron</keyword>
<keyword evidence="3 7" id="KW-0479">Metal-binding</keyword>
<dbReference type="FunFam" id="1.10.630.10:FF:000018">
    <property type="entry name" value="Cytochrome P450 monooxygenase"/>
    <property type="match status" value="1"/>
</dbReference>